<accession>W0VD60</accession>
<dbReference type="STRING" id="1349767.GJA_5250"/>
<dbReference type="Proteomes" id="UP000027604">
    <property type="component" value="Chromosome I"/>
</dbReference>
<name>W0VD60_9BURK</name>
<sequence>MRLQRSRLWQAGGAAYPGAGYFYSAARKSASKSSWSSMPACSRSGY</sequence>
<proteinExistence type="predicted"/>
<organism evidence="1 2">
    <name type="scientific">Janthinobacterium agaricidamnosum NBRC 102515 = DSM 9628</name>
    <dbReference type="NCBI Taxonomy" id="1349767"/>
    <lineage>
        <taxon>Bacteria</taxon>
        <taxon>Pseudomonadati</taxon>
        <taxon>Pseudomonadota</taxon>
        <taxon>Betaproteobacteria</taxon>
        <taxon>Burkholderiales</taxon>
        <taxon>Oxalobacteraceae</taxon>
        <taxon>Janthinobacterium</taxon>
    </lineage>
</organism>
<gene>
    <name evidence="1" type="ORF">GJA_5250</name>
</gene>
<dbReference type="AlphaFoldDB" id="W0VD60"/>
<dbReference type="KEGG" id="jag:GJA_5250"/>
<reference evidence="1 2" key="1">
    <citation type="journal article" date="2015" name="Genome Announc.">
        <title>Genome Sequence of Mushroom Soft-Rot Pathogen Janthinobacterium agaricidamnosum.</title>
        <authorList>
            <person name="Graupner K."/>
            <person name="Lackner G."/>
            <person name="Hertweck C."/>
        </authorList>
    </citation>
    <scope>NUCLEOTIDE SEQUENCE [LARGE SCALE GENOMIC DNA]</scope>
    <source>
        <strain evidence="2">NBRC 102515 / DSM 9628</strain>
    </source>
</reference>
<dbReference type="HOGENOM" id="CLU_3184678_0_0_4"/>
<keyword evidence="2" id="KW-1185">Reference proteome</keyword>
<evidence type="ECO:0000313" key="2">
    <source>
        <dbReference type="Proteomes" id="UP000027604"/>
    </source>
</evidence>
<dbReference type="EMBL" id="HG322949">
    <property type="protein sequence ID" value="CDG85846.1"/>
    <property type="molecule type" value="Genomic_DNA"/>
</dbReference>
<dbReference type="PATRIC" id="fig|1349767.4.peg.1849"/>
<evidence type="ECO:0000313" key="1">
    <source>
        <dbReference type="EMBL" id="CDG85846.1"/>
    </source>
</evidence>
<protein>
    <submittedName>
        <fullName evidence="1">Uncharacterized protein</fullName>
    </submittedName>
</protein>